<dbReference type="Ensembl" id="ENSAPET00000035573.1">
    <property type="protein sequence ID" value="ENSAPEP00000034678.1"/>
    <property type="gene ID" value="ENSAPEG00000024629.1"/>
</dbReference>
<dbReference type="Gene3D" id="3.10.100.10">
    <property type="entry name" value="Mannose-Binding Protein A, subunit A"/>
    <property type="match status" value="2"/>
</dbReference>
<keyword evidence="3" id="KW-1185">Reference proteome</keyword>
<dbReference type="PANTHER" id="PTHR45784:SF3">
    <property type="entry name" value="C-TYPE LECTIN DOMAIN FAMILY 4 MEMBER K-LIKE-RELATED"/>
    <property type="match status" value="1"/>
</dbReference>
<dbReference type="SUPFAM" id="SSF56436">
    <property type="entry name" value="C-type lectin-like"/>
    <property type="match status" value="2"/>
</dbReference>
<organism evidence="2 3">
    <name type="scientific">Amphiprion percula</name>
    <name type="common">Orange clownfish</name>
    <name type="synonym">Lutjanus percula</name>
    <dbReference type="NCBI Taxonomy" id="161767"/>
    <lineage>
        <taxon>Eukaryota</taxon>
        <taxon>Metazoa</taxon>
        <taxon>Chordata</taxon>
        <taxon>Craniata</taxon>
        <taxon>Vertebrata</taxon>
        <taxon>Euteleostomi</taxon>
        <taxon>Actinopterygii</taxon>
        <taxon>Neopterygii</taxon>
        <taxon>Teleostei</taxon>
        <taxon>Neoteleostei</taxon>
        <taxon>Acanthomorphata</taxon>
        <taxon>Ovalentaria</taxon>
        <taxon>Pomacentridae</taxon>
        <taxon>Amphiprion</taxon>
    </lineage>
</organism>
<dbReference type="SMART" id="SM00034">
    <property type="entry name" value="CLECT"/>
    <property type="match status" value="1"/>
</dbReference>
<dbReference type="STRING" id="161767.ENSAPEP00000034678"/>
<dbReference type="Proteomes" id="UP000265080">
    <property type="component" value="Chromosome 9"/>
</dbReference>
<evidence type="ECO:0000259" key="1">
    <source>
        <dbReference type="PROSITE" id="PS50041"/>
    </source>
</evidence>
<feature type="domain" description="C-type lectin" evidence="1">
    <location>
        <begin position="1"/>
        <end position="77"/>
    </location>
</feature>
<accession>A0A3P8UGE1</accession>
<dbReference type="InterPro" id="IPR001304">
    <property type="entry name" value="C-type_lectin-like"/>
</dbReference>
<dbReference type="InterPro" id="IPR016186">
    <property type="entry name" value="C-type_lectin-like/link_sf"/>
</dbReference>
<name>A0A3P8UGE1_AMPPE</name>
<reference evidence="2" key="3">
    <citation type="submission" date="2025-09" db="UniProtKB">
        <authorList>
            <consortium name="Ensembl"/>
        </authorList>
    </citation>
    <scope>IDENTIFICATION</scope>
</reference>
<dbReference type="AlphaFoldDB" id="A0A3P8UGE1"/>
<dbReference type="Pfam" id="PF00059">
    <property type="entry name" value="Lectin_C"/>
    <property type="match status" value="2"/>
</dbReference>
<dbReference type="PANTHER" id="PTHR45784">
    <property type="entry name" value="C-TYPE LECTIN DOMAIN FAMILY 20 MEMBER A-RELATED"/>
    <property type="match status" value="1"/>
</dbReference>
<dbReference type="OMA" id="PICINIF"/>
<dbReference type="PROSITE" id="PS50041">
    <property type="entry name" value="C_TYPE_LECTIN_2"/>
    <property type="match status" value="2"/>
</dbReference>
<proteinExistence type="predicted"/>
<feature type="domain" description="C-type lectin" evidence="1">
    <location>
        <begin position="85"/>
        <end position="192"/>
    </location>
</feature>
<protein>
    <recommendedName>
        <fullName evidence="1">C-type lectin domain-containing protein</fullName>
    </recommendedName>
</protein>
<reference evidence="2 3" key="1">
    <citation type="submission" date="2018-03" db="EMBL/GenBank/DDBJ databases">
        <title>Finding Nemo's genes: A chromosome-scale reference assembly of the genome of the orange clownfish Amphiprion percula.</title>
        <authorList>
            <person name="Lehmann R."/>
        </authorList>
    </citation>
    <scope>NUCLEOTIDE SEQUENCE</scope>
</reference>
<reference evidence="2" key="2">
    <citation type="submission" date="2025-08" db="UniProtKB">
        <authorList>
            <consortium name="Ensembl"/>
        </authorList>
    </citation>
    <scope>IDENTIFICATION</scope>
</reference>
<evidence type="ECO:0000313" key="2">
    <source>
        <dbReference type="Ensembl" id="ENSAPEP00000034678.1"/>
    </source>
</evidence>
<dbReference type="InterPro" id="IPR016187">
    <property type="entry name" value="CTDL_fold"/>
</dbReference>
<dbReference type="GeneTree" id="ENSGT01100000263473"/>
<sequence length="194" mass="22904">MTWSDAQSYCRERYTDLVTINSMEDMVRLRDQLGGKDDDQFWIGLYGDLDNWKWSLEKEGNEEGQAEYSVWYPGQPNMYTDVLKFSETKYIYVSTPMNWTNAQRYCRERYTDLASMRSESERNKMKTLVKTSAWIGLYRVAWKWSDGQIMDVTSFQKWSTGQPKKIKHYCVTTTHGGWNAQPCSDKYAFVCRGE</sequence>
<evidence type="ECO:0000313" key="3">
    <source>
        <dbReference type="Proteomes" id="UP000265080"/>
    </source>
</evidence>